<name>A0ABS3DY18_9BACI</name>
<dbReference type="InterPro" id="IPR053182">
    <property type="entry name" value="YobU-like_regulator"/>
</dbReference>
<dbReference type="PANTHER" id="PTHR36444">
    <property type="entry name" value="TRANSCRIPTIONAL REGULATOR PROTEIN YOBU-RELATED"/>
    <property type="match status" value="1"/>
</dbReference>
<dbReference type="InterPro" id="IPR011256">
    <property type="entry name" value="Reg_factor_effector_dom_sf"/>
</dbReference>
<reference evidence="2 3" key="1">
    <citation type="submission" date="2020-12" db="EMBL/GenBank/DDBJ databases">
        <title>Oil enriched cultivation method for isolating marine PHA-producing bacteria.</title>
        <authorList>
            <person name="Zheng W."/>
            <person name="Yu S."/>
            <person name="Huang Y."/>
        </authorList>
    </citation>
    <scope>NUCLEOTIDE SEQUENCE [LARGE SCALE GENOMIC DNA]</scope>
    <source>
        <strain evidence="2 3">SY-2-6</strain>
    </source>
</reference>
<dbReference type="SUPFAM" id="SSF55136">
    <property type="entry name" value="Probable bacterial effector-binding domain"/>
    <property type="match status" value="1"/>
</dbReference>
<dbReference type="SMART" id="SM00871">
    <property type="entry name" value="AraC_E_bind"/>
    <property type="match status" value="1"/>
</dbReference>
<dbReference type="InterPro" id="IPR010499">
    <property type="entry name" value="AraC_E-bd"/>
</dbReference>
<keyword evidence="3" id="KW-1185">Reference proteome</keyword>
<dbReference type="Proteomes" id="UP000663970">
    <property type="component" value="Unassembled WGS sequence"/>
</dbReference>
<proteinExistence type="predicted"/>
<evidence type="ECO:0000313" key="2">
    <source>
        <dbReference type="EMBL" id="MBN8236221.1"/>
    </source>
</evidence>
<comment type="caution">
    <text evidence="2">The sequence shown here is derived from an EMBL/GenBank/DDBJ whole genome shotgun (WGS) entry which is preliminary data.</text>
</comment>
<feature type="domain" description="AraC effector-binding" evidence="1">
    <location>
        <begin position="9"/>
        <end position="161"/>
    </location>
</feature>
<dbReference type="EMBL" id="JAEKJY010000004">
    <property type="protein sequence ID" value="MBN8236221.1"/>
    <property type="molecule type" value="Genomic_DNA"/>
</dbReference>
<dbReference type="PANTHER" id="PTHR36444:SF2">
    <property type="entry name" value="TRANSCRIPTIONAL REGULATOR PROTEIN YOBU-RELATED"/>
    <property type="match status" value="1"/>
</dbReference>
<dbReference type="Pfam" id="PF14526">
    <property type="entry name" value="Cass2"/>
    <property type="match status" value="1"/>
</dbReference>
<dbReference type="InterPro" id="IPR029441">
    <property type="entry name" value="Cass2"/>
</dbReference>
<protein>
    <submittedName>
        <fullName evidence="2">GyrI-like domain-containing protein</fullName>
    </submittedName>
</protein>
<sequence>MSEQVTTAVEPKVVQKPHFKVVGVSCQTMMDERSIKVPRLMEQFHTMKLPKVKNRVHAPRSIGMFVDPPNWNESRDAFYWIAAVEVESFEKIPQDMITKTVPAHTYAMIDYDPSIHDFDPYTFLHQWIVENGYKQVEGFGFEEYHPYTGQETRYCLYLPIK</sequence>
<organism evidence="2 3">
    <name type="scientific">Halobacillus kuroshimensis</name>
    <dbReference type="NCBI Taxonomy" id="302481"/>
    <lineage>
        <taxon>Bacteria</taxon>
        <taxon>Bacillati</taxon>
        <taxon>Bacillota</taxon>
        <taxon>Bacilli</taxon>
        <taxon>Bacillales</taxon>
        <taxon>Bacillaceae</taxon>
        <taxon>Halobacillus</taxon>
    </lineage>
</organism>
<evidence type="ECO:0000259" key="1">
    <source>
        <dbReference type="SMART" id="SM00871"/>
    </source>
</evidence>
<dbReference type="Gene3D" id="3.20.80.10">
    <property type="entry name" value="Regulatory factor, effector binding domain"/>
    <property type="match status" value="1"/>
</dbReference>
<dbReference type="RefSeq" id="WP_206934541.1">
    <property type="nucleotide sequence ID" value="NZ_JAEKJY010000004.1"/>
</dbReference>
<accession>A0ABS3DY18</accession>
<gene>
    <name evidence="2" type="ORF">JF544_13225</name>
</gene>
<evidence type="ECO:0000313" key="3">
    <source>
        <dbReference type="Proteomes" id="UP000663970"/>
    </source>
</evidence>